<organism evidence="2 3">
    <name type="scientific">Streptomyces axinellae</name>
    <dbReference type="NCBI Taxonomy" id="552788"/>
    <lineage>
        <taxon>Bacteria</taxon>
        <taxon>Bacillati</taxon>
        <taxon>Actinomycetota</taxon>
        <taxon>Actinomycetes</taxon>
        <taxon>Kitasatosporales</taxon>
        <taxon>Streptomycetaceae</taxon>
        <taxon>Streptomyces</taxon>
    </lineage>
</organism>
<gene>
    <name evidence="2" type="ORF">GCM10009863_42780</name>
</gene>
<sequence>MRQLSVSEAAGRRVAVPEPRVRLPLVVEVREAVMAEGLAEGDVGDAGDVGDDGDEADAGDEAVVAPAARLAKA</sequence>
<evidence type="ECO:0000313" key="3">
    <source>
        <dbReference type="Proteomes" id="UP001501447"/>
    </source>
</evidence>
<comment type="caution">
    <text evidence="2">The sequence shown here is derived from an EMBL/GenBank/DDBJ whole genome shotgun (WGS) entry which is preliminary data.</text>
</comment>
<proteinExistence type="predicted"/>
<feature type="region of interest" description="Disordered" evidence="1">
    <location>
        <begin position="41"/>
        <end position="60"/>
    </location>
</feature>
<keyword evidence="3" id="KW-1185">Reference proteome</keyword>
<evidence type="ECO:0000256" key="1">
    <source>
        <dbReference type="SAM" id="MobiDB-lite"/>
    </source>
</evidence>
<dbReference type="EMBL" id="BAAARJ010000014">
    <property type="protein sequence ID" value="GAA2623825.1"/>
    <property type="molecule type" value="Genomic_DNA"/>
</dbReference>
<evidence type="ECO:0000313" key="2">
    <source>
        <dbReference type="EMBL" id="GAA2623825.1"/>
    </source>
</evidence>
<reference evidence="3" key="1">
    <citation type="journal article" date="2019" name="Int. J. Syst. Evol. Microbiol.">
        <title>The Global Catalogue of Microorganisms (GCM) 10K type strain sequencing project: providing services to taxonomists for standard genome sequencing and annotation.</title>
        <authorList>
            <consortium name="The Broad Institute Genomics Platform"/>
            <consortium name="The Broad Institute Genome Sequencing Center for Infectious Disease"/>
            <person name="Wu L."/>
            <person name="Ma J."/>
        </authorList>
    </citation>
    <scope>NUCLEOTIDE SEQUENCE [LARGE SCALE GENOMIC DNA]</scope>
    <source>
        <strain evidence="3">JCM 16373</strain>
    </source>
</reference>
<dbReference type="Proteomes" id="UP001501447">
    <property type="component" value="Unassembled WGS sequence"/>
</dbReference>
<name>A0ABP6CT51_9ACTN</name>
<feature type="compositionally biased region" description="Acidic residues" evidence="1">
    <location>
        <begin position="42"/>
        <end position="60"/>
    </location>
</feature>
<accession>A0ABP6CT51</accession>
<protein>
    <submittedName>
        <fullName evidence="2">Uncharacterized protein</fullName>
    </submittedName>
</protein>